<dbReference type="KEGG" id="adu:107486474"/>
<dbReference type="InterPro" id="IPR055414">
    <property type="entry name" value="LRR_R13L4/SHOC2-like"/>
</dbReference>
<dbReference type="InterPro" id="IPR002182">
    <property type="entry name" value="NB-ARC"/>
</dbReference>
<dbReference type="FunFam" id="3.40.50.300:FF:001091">
    <property type="entry name" value="Probable disease resistance protein At1g61300"/>
    <property type="match status" value="1"/>
</dbReference>
<protein>
    <submittedName>
        <fullName evidence="6">Inactive disease susceptibility protein LOV1</fullName>
    </submittedName>
</protein>
<dbReference type="Pfam" id="PF00931">
    <property type="entry name" value="NB-ARC"/>
    <property type="match status" value="2"/>
</dbReference>
<dbReference type="PRINTS" id="PR00364">
    <property type="entry name" value="DISEASERSIST"/>
</dbReference>
<keyword evidence="5" id="KW-1185">Reference proteome</keyword>
<dbReference type="SUPFAM" id="SSF52200">
    <property type="entry name" value="Toll/Interleukin receptor TIR domain"/>
    <property type="match status" value="1"/>
</dbReference>
<evidence type="ECO:0000313" key="5">
    <source>
        <dbReference type="Proteomes" id="UP000515211"/>
    </source>
</evidence>
<dbReference type="InterPro" id="IPR058922">
    <property type="entry name" value="WHD_DRP"/>
</dbReference>
<dbReference type="AlphaFoldDB" id="A0A6P4D577"/>
<dbReference type="PANTHER" id="PTHR11017:SF252">
    <property type="entry name" value="RESISTANCE PROTEIN (TIR-NBS-LRR CLASS), PUTATIVE-RELATED"/>
    <property type="match status" value="1"/>
</dbReference>
<dbReference type="Pfam" id="PF23598">
    <property type="entry name" value="LRR_14"/>
    <property type="match status" value="1"/>
</dbReference>
<dbReference type="Gene3D" id="1.10.10.10">
    <property type="entry name" value="Winged helix-like DNA-binding domain superfamily/Winged helix DNA-binding domain"/>
    <property type="match status" value="1"/>
</dbReference>
<organism evidence="5 6">
    <name type="scientific">Arachis duranensis</name>
    <name type="common">Wild peanut</name>
    <dbReference type="NCBI Taxonomy" id="130453"/>
    <lineage>
        <taxon>Eukaryota</taxon>
        <taxon>Viridiplantae</taxon>
        <taxon>Streptophyta</taxon>
        <taxon>Embryophyta</taxon>
        <taxon>Tracheophyta</taxon>
        <taxon>Spermatophyta</taxon>
        <taxon>Magnoliopsida</taxon>
        <taxon>eudicotyledons</taxon>
        <taxon>Gunneridae</taxon>
        <taxon>Pentapetalae</taxon>
        <taxon>rosids</taxon>
        <taxon>fabids</taxon>
        <taxon>Fabales</taxon>
        <taxon>Fabaceae</taxon>
        <taxon>Papilionoideae</taxon>
        <taxon>50 kb inversion clade</taxon>
        <taxon>dalbergioids sensu lato</taxon>
        <taxon>Dalbergieae</taxon>
        <taxon>Pterocarpus clade</taxon>
        <taxon>Arachis</taxon>
    </lineage>
</organism>
<dbReference type="Pfam" id="PF23559">
    <property type="entry name" value="WHD_DRP"/>
    <property type="match status" value="1"/>
</dbReference>
<dbReference type="InterPro" id="IPR042197">
    <property type="entry name" value="Apaf_helical"/>
</dbReference>
<evidence type="ECO:0000256" key="2">
    <source>
        <dbReference type="ARBA" id="ARBA00022821"/>
    </source>
</evidence>
<evidence type="ECO:0000256" key="1">
    <source>
        <dbReference type="ARBA" id="ARBA00022737"/>
    </source>
</evidence>
<dbReference type="Gene3D" id="3.80.10.10">
    <property type="entry name" value="Ribonuclease Inhibitor"/>
    <property type="match status" value="2"/>
</dbReference>
<dbReference type="GO" id="GO:0006952">
    <property type="term" value="P:defense response"/>
    <property type="evidence" value="ECO:0007669"/>
    <property type="project" value="UniProtKB-KW"/>
</dbReference>
<dbReference type="Gene3D" id="1.10.8.430">
    <property type="entry name" value="Helical domain of apoptotic protease-activating factors"/>
    <property type="match status" value="1"/>
</dbReference>
<dbReference type="GO" id="GO:0007165">
    <property type="term" value="P:signal transduction"/>
    <property type="evidence" value="ECO:0007669"/>
    <property type="project" value="InterPro"/>
</dbReference>
<dbReference type="PANTHER" id="PTHR11017">
    <property type="entry name" value="LEUCINE-RICH REPEAT-CONTAINING PROTEIN"/>
    <property type="match status" value="1"/>
</dbReference>
<name>A0A6P4D577_ARADU</name>
<dbReference type="InterPro" id="IPR032675">
    <property type="entry name" value="LRR_dom_sf"/>
</dbReference>
<dbReference type="FunFam" id="3.40.50.10140:FF:000007">
    <property type="entry name" value="Disease resistance protein (TIR-NBS-LRR class)"/>
    <property type="match status" value="1"/>
</dbReference>
<dbReference type="Pfam" id="PF01582">
    <property type="entry name" value="TIR"/>
    <property type="match status" value="1"/>
</dbReference>
<dbReference type="PROSITE" id="PS50104">
    <property type="entry name" value="TIR"/>
    <property type="match status" value="1"/>
</dbReference>
<dbReference type="GO" id="GO:0051707">
    <property type="term" value="P:response to other organism"/>
    <property type="evidence" value="ECO:0007669"/>
    <property type="project" value="UniProtKB-ARBA"/>
</dbReference>
<dbReference type="InterPro" id="IPR000157">
    <property type="entry name" value="TIR_dom"/>
</dbReference>
<evidence type="ECO:0000313" key="6">
    <source>
        <dbReference type="RefSeq" id="XP_015962507.2"/>
    </source>
</evidence>
<dbReference type="InterPro" id="IPR027417">
    <property type="entry name" value="P-loop_NTPase"/>
</dbReference>
<dbReference type="InterPro" id="IPR044974">
    <property type="entry name" value="Disease_R_plants"/>
</dbReference>
<accession>A0A6P4D577</accession>
<dbReference type="Gene3D" id="3.40.50.300">
    <property type="entry name" value="P-loop containing nucleotide triphosphate hydrolases"/>
    <property type="match status" value="2"/>
</dbReference>
<gene>
    <name evidence="6" type="primary">LOC107486474</name>
</gene>
<keyword evidence="1" id="KW-0677">Repeat</keyword>
<dbReference type="SUPFAM" id="SSF52540">
    <property type="entry name" value="P-loop containing nucleoside triphosphate hydrolases"/>
    <property type="match status" value="2"/>
</dbReference>
<proteinExistence type="predicted"/>
<dbReference type="SMART" id="SM00255">
    <property type="entry name" value="TIR"/>
    <property type="match status" value="1"/>
</dbReference>
<dbReference type="Proteomes" id="UP000515211">
    <property type="component" value="Chromosome 4"/>
</dbReference>
<keyword evidence="3" id="KW-0520">NAD</keyword>
<feature type="domain" description="TIR" evidence="4">
    <location>
        <begin position="13"/>
        <end position="180"/>
    </location>
</feature>
<evidence type="ECO:0000259" key="4">
    <source>
        <dbReference type="PROSITE" id="PS50104"/>
    </source>
</evidence>
<dbReference type="InterPro" id="IPR036388">
    <property type="entry name" value="WH-like_DNA-bd_sf"/>
</dbReference>
<dbReference type="GeneID" id="107486474"/>
<sequence>MADHHAESSSSHFIYDVFLSYRGFTRYGFTDRLYHALCERGITTFRDDENLRVGDRIRDTLLEAIERSRMSIAVLCKDYASSTWCLDELVQIMKCWNTGKHQPVLPIFYQVEPSDVRRQRNQYEKDMMKHEDRYGKDSHHIKAWRSALCEVADLSGVTCTVKSYEGEIIKKIVQEVSEKLPPEPLYIKHPIGFDSHFEAVESLWNIESDNTICLLVIYGDGNKTTFVGELFNKFRHQFEAASFLDKVSEKSARSGLENLQKILMYEMGVHKRPTRGSTLTGSSDIKQSLRGKRVLLVLDDVATTEQLNSLVGRSDWFHPGSRIVITTRDVNFLNNQVLDGFKIEKYCINEGEFEGMEGARSNQKHDKVVEEDMVGFVKIFNCIIEQLKENKSYLNVISVIGMGGLGKTTLVKNIYNNNEVKKLFPYCAWVTVSKDYKAKELVQSLLQGFGFSKSNNDEDYQKRKLQKFLEEKKYLIVLDDIWEPEVWDEIECLFPDNKNGSAIVITSRNDGVANYTGSKSYYPPLLDKDESWKLFCKKVFKEKECPSVLEHMGRLMVEKCRGLPLAIVTLAGVVAKKRRETVEWIRIMRNVLWYVDKDDGRVINVLKLSYDSLPQRLKSCFLFLGVYPEDYKINVKRLKLLWIAEGLIQLPEIGISDGPEVEDIAEEYLNELVDRSLVMVVERRSDGGVKSCWIHDLLLDLCISESRADKEIEICTEKNISSLGNAKSCRLSLRKNYMVSLQQSDHFRIHSLICIWDDINFGWIRLSSFPLARIVDLGYGTLHSSMARDLEMFIYLRYLRLRKSYYQSDEVVPICSLPNLETLIIENIALYGHKDDYSYTYTLPHEIWRLKKLRHLEGRLCMTSNTIPTDTPGEDCLPNLQTLQVVTLEEGLTVSSIVNGRFPKLRKLGLRWNIKSKYTEHQLLQGLHHLENLEKLKLVDFEELPLKSREFPSSIAKINITFSDEELPWFGEFNYSCLNTLGDLISLRVLKVTMQGLSSGDSLRLAAGSFRNLEVLHLAEKNFKEWILEKGAMPSLQHLIIEFCNLDELPEQLWSLTNLQVVHIVAPKPALRNSLERVKPENGCKLIIETLDQYLGSLTKRSYQVPPSSPESPTSN</sequence>
<dbReference type="RefSeq" id="XP_015962507.2">
    <property type="nucleotide sequence ID" value="XM_016107021.3"/>
</dbReference>
<evidence type="ECO:0000256" key="3">
    <source>
        <dbReference type="ARBA" id="ARBA00023027"/>
    </source>
</evidence>
<dbReference type="Gene3D" id="3.40.50.10140">
    <property type="entry name" value="Toll/interleukin-1 receptor homology (TIR) domain"/>
    <property type="match status" value="1"/>
</dbReference>
<dbReference type="GO" id="GO:0043531">
    <property type="term" value="F:ADP binding"/>
    <property type="evidence" value="ECO:0007669"/>
    <property type="project" value="InterPro"/>
</dbReference>
<reference evidence="5" key="1">
    <citation type="journal article" date="2016" name="Nat. Genet.">
        <title>The genome sequences of Arachis duranensis and Arachis ipaensis, the diploid ancestors of cultivated peanut.</title>
        <authorList>
            <person name="Bertioli D.J."/>
            <person name="Cannon S.B."/>
            <person name="Froenicke L."/>
            <person name="Huang G."/>
            <person name="Farmer A.D."/>
            <person name="Cannon E.K."/>
            <person name="Liu X."/>
            <person name="Gao D."/>
            <person name="Clevenger J."/>
            <person name="Dash S."/>
            <person name="Ren L."/>
            <person name="Moretzsohn M.C."/>
            <person name="Shirasawa K."/>
            <person name="Huang W."/>
            <person name="Vidigal B."/>
            <person name="Abernathy B."/>
            <person name="Chu Y."/>
            <person name="Niederhuth C.E."/>
            <person name="Umale P."/>
            <person name="Araujo A.C."/>
            <person name="Kozik A."/>
            <person name="Kim K.D."/>
            <person name="Burow M.D."/>
            <person name="Varshney R.K."/>
            <person name="Wang X."/>
            <person name="Zhang X."/>
            <person name="Barkley N."/>
            <person name="Guimaraes P.M."/>
            <person name="Isobe S."/>
            <person name="Guo B."/>
            <person name="Liao B."/>
            <person name="Stalker H.T."/>
            <person name="Schmitz R.J."/>
            <person name="Scheffler B.E."/>
            <person name="Leal-Bertioli S.C."/>
            <person name="Xun X."/>
            <person name="Jackson S.A."/>
            <person name="Michelmore R."/>
            <person name="Ozias-Akins P."/>
        </authorList>
    </citation>
    <scope>NUCLEOTIDE SEQUENCE [LARGE SCALE GENOMIC DNA]</scope>
    <source>
        <strain evidence="5">cv. V14167</strain>
    </source>
</reference>
<keyword evidence="2" id="KW-0611">Plant defense</keyword>
<reference evidence="6" key="2">
    <citation type="submission" date="2025-08" db="UniProtKB">
        <authorList>
            <consortium name="RefSeq"/>
        </authorList>
    </citation>
    <scope>IDENTIFICATION</scope>
    <source>
        <tissue evidence="6">Whole plant</tissue>
    </source>
</reference>
<dbReference type="SUPFAM" id="SSF52058">
    <property type="entry name" value="L domain-like"/>
    <property type="match status" value="1"/>
</dbReference>
<dbReference type="InterPro" id="IPR035897">
    <property type="entry name" value="Toll_tir_struct_dom_sf"/>
</dbReference>
<dbReference type="FunFam" id="1.10.10.10:FF:000322">
    <property type="entry name" value="Probable disease resistance protein At1g63360"/>
    <property type="match status" value="1"/>
</dbReference>